<evidence type="ECO:0000256" key="2">
    <source>
        <dbReference type="ARBA" id="ARBA00009347"/>
    </source>
</evidence>
<keyword evidence="9" id="KW-1185">Reference proteome</keyword>
<evidence type="ECO:0000313" key="9">
    <source>
        <dbReference type="Proteomes" id="UP000467249"/>
    </source>
</evidence>
<dbReference type="GO" id="GO:0003995">
    <property type="term" value="F:acyl-CoA dehydrogenase activity"/>
    <property type="evidence" value="ECO:0007669"/>
    <property type="project" value="TreeGrafter"/>
</dbReference>
<keyword evidence="5" id="KW-0560">Oxidoreductase</keyword>
<dbReference type="Pfam" id="PF02771">
    <property type="entry name" value="Acyl-CoA_dh_N"/>
    <property type="match status" value="1"/>
</dbReference>
<dbReference type="CDD" id="cd00567">
    <property type="entry name" value="ACAD"/>
    <property type="match status" value="1"/>
</dbReference>
<dbReference type="SUPFAM" id="SSF47203">
    <property type="entry name" value="Acyl-CoA dehydrogenase C-terminal domain-like"/>
    <property type="match status" value="1"/>
</dbReference>
<feature type="domain" description="Acyl-CoA dehydrogenase/oxidase C-terminal" evidence="6">
    <location>
        <begin position="216"/>
        <end position="356"/>
    </location>
</feature>
<organism evidence="8 9">
    <name type="scientific">Mycolicibacterium anyangense</name>
    <dbReference type="NCBI Taxonomy" id="1431246"/>
    <lineage>
        <taxon>Bacteria</taxon>
        <taxon>Bacillati</taxon>
        <taxon>Actinomycetota</taxon>
        <taxon>Actinomycetes</taxon>
        <taxon>Mycobacteriales</taxon>
        <taxon>Mycobacteriaceae</taxon>
        <taxon>Mycolicibacterium</taxon>
    </lineage>
</organism>
<proteinExistence type="inferred from homology"/>
<keyword evidence="4" id="KW-0274">FAD</keyword>
<dbReference type="Gene3D" id="1.20.140.10">
    <property type="entry name" value="Butyryl-CoA Dehydrogenase, subunit A, domain 3"/>
    <property type="match status" value="1"/>
</dbReference>
<feature type="domain" description="Acyl-CoA dehydrogenase/oxidase N-terminal" evidence="7">
    <location>
        <begin position="7"/>
        <end position="117"/>
    </location>
</feature>
<evidence type="ECO:0000256" key="4">
    <source>
        <dbReference type="ARBA" id="ARBA00022827"/>
    </source>
</evidence>
<evidence type="ECO:0000256" key="5">
    <source>
        <dbReference type="ARBA" id="ARBA00023002"/>
    </source>
</evidence>
<dbReference type="InterPro" id="IPR036250">
    <property type="entry name" value="AcylCo_DH-like_C"/>
</dbReference>
<accession>A0A6N4WAI9</accession>
<dbReference type="Gene3D" id="2.40.110.10">
    <property type="entry name" value="Butyryl-CoA Dehydrogenase, subunit A, domain 2"/>
    <property type="match status" value="1"/>
</dbReference>
<evidence type="ECO:0000259" key="6">
    <source>
        <dbReference type="Pfam" id="PF00441"/>
    </source>
</evidence>
<gene>
    <name evidence="8" type="primary">acd_2</name>
    <name evidence="8" type="ORF">MANY_43530</name>
</gene>
<evidence type="ECO:0000313" key="8">
    <source>
        <dbReference type="EMBL" id="BBZ79016.1"/>
    </source>
</evidence>
<evidence type="ECO:0000259" key="7">
    <source>
        <dbReference type="Pfam" id="PF02771"/>
    </source>
</evidence>
<protein>
    <submittedName>
        <fullName evidence="8">Acyl-CoA dehydrogenase</fullName>
    </submittedName>
</protein>
<evidence type="ECO:0000256" key="3">
    <source>
        <dbReference type="ARBA" id="ARBA00022630"/>
    </source>
</evidence>
<comment type="cofactor">
    <cofactor evidence="1">
        <name>FAD</name>
        <dbReference type="ChEBI" id="CHEBI:57692"/>
    </cofactor>
</comment>
<dbReference type="Proteomes" id="UP000467249">
    <property type="component" value="Chromosome"/>
</dbReference>
<sequence>MTPTLSTEQRDLGEAVADLLAKRSPESEVRRLMADDRGHDPAVWAELAAMGIPGLVIPEEFGGAGAGAAELGVVSEQMGAALLCAPFLSSVLTANLLVALGDSEENSDALPRIATGELIATVAHAEPGHARPPAESATTATANGASWRLSGAKTYVLDATAAQRFYVLAGTGIFAVDHDAPGLAVSPLTTVDQTRKQGRLTLDQTPARLVGSIDSGSAALDDALDRSSIALLGEQAGASIRVTQMAADYARTRFQFGRAIGSFQAIKHLCADMLLEAQSALSAARHVAAAFDAADTHRIADLALAQAFCSDAFVFTAATNIQVHGGIGFTWEHPAHLYLRRARTDAQIFGDPAWHRERYIRLREAQ</sequence>
<dbReference type="InterPro" id="IPR009100">
    <property type="entry name" value="AcylCoA_DH/oxidase_NM_dom_sf"/>
</dbReference>
<evidence type="ECO:0000256" key="1">
    <source>
        <dbReference type="ARBA" id="ARBA00001974"/>
    </source>
</evidence>
<dbReference type="KEGG" id="many:MANY_43530"/>
<comment type="similarity">
    <text evidence="2">Belongs to the acyl-CoA dehydrogenase family.</text>
</comment>
<dbReference type="InterPro" id="IPR046373">
    <property type="entry name" value="Acyl-CoA_Oxase/DH_mid-dom_sf"/>
</dbReference>
<dbReference type="InterPro" id="IPR009075">
    <property type="entry name" value="AcylCo_DH/oxidase_C"/>
</dbReference>
<dbReference type="GO" id="GO:0050660">
    <property type="term" value="F:flavin adenine dinucleotide binding"/>
    <property type="evidence" value="ECO:0007669"/>
    <property type="project" value="InterPro"/>
</dbReference>
<name>A0A6N4WAI9_9MYCO</name>
<dbReference type="InterPro" id="IPR037069">
    <property type="entry name" value="AcylCoA_DH/ox_N_sf"/>
</dbReference>
<dbReference type="Gene3D" id="1.10.540.10">
    <property type="entry name" value="Acyl-CoA dehydrogenase/oxidase, N-terminal domain"/>
    <property type="match status" value="1"/>
</dbReference>
<reference evidence="8 9" key="1">
    <citation type="journal article" date="2019" name="Emerg. Microbes Infect.">
        <title>Comprehensive subspecies identification of 175 nontuberculous mycobacteria species based on 7547 genomic profiles.</title>
        <authorList>
            <person name="Matsumoto Y."/>
            <person name="Kinjo T."/>
            <person name="Motooka D."/>
            <person name="Nabeya D."/>
            <person name="Jung N."/>
            <person name="Uechi K."/>
            <person name="Horii T."/>
            <person name="Iida T."/>
            <person name="Fujita J."/>
            <person name="Nakamura S."/>
        </authorList>
    </citation>
    <scope>NUCLEOTIDE SEQUENCE [LARGE SCALE GENOMIC DNA]</scope>
    <source>
        <strain evidence="8 9">JCM 30275</strain>
    </source>
</reference>
<dbReference type="SUPFAM" id="SSF56645">
    <property type="entry name" value="Acyl-CoA dehydrogenase NM domain-like"/>
    <property type="match status" value="1"/>
</dbReference>
<dbReference type="PANTHER" id="PTHR43884:SF20">
    <property type="entry name" value="ACYL-COA DEHYDROGENASE FADE28"/>
    <property type="match status" value="1"/>
</dbReference>
<keyword evidence="3" id="KW-0285">Flavoprotein</keyword>
<dbReference type="Pfam" id="PF00441">
    <property type="entry name" value="Acyl-CoA_dh_1"/>
    <property type="match status" value="1"/>
</dbReference>
<dbReference type="AlphaFoldDB" id="A0A6N4WAI9"/>
<dbReference type="InterPro" id="IPR013786">
    <property type="entry name" value="AcylCoA_DH/ox_N"/>
</dbReference>
<dbReference type="EMBL" id="AP022620">
    <property type="protein sequence ID" value="BBZ79016.1"/>
    <property type="molecule type" value="Genomic_DNA"/>
</dbReference>
<dbReference type="PANTHER" id="PTHR43884">
    <property type="entry name" value="ACYL-COA DEHYDROGENASE"/>
    <property type="match status" value="1"/>
</dbReference>